<proteinExistence type="predicted"/>
<organism evidence="2 3">
    <name type="scientific">Methanofollis fontis</name>
    <dbReference type="NCBI Taxonomy" id="2052832"/>
    <lineage>
        <taxon>Archaea</taxon>
        <taxon>Methanobacteriati</taxon>
        <taxon>Methanobacteriota</taxon>
        <taxon>Stenosarchaea group</taxon>
        <taxon>Methanomicrobia</taxon>
        <taxon>Methanomicrobiales</taxon>
        <taxon>Methanomicrobiaceae</taxon>
        <taxon>Methanofollis</taxon>
    </lineage>
</organism>
<keyword evidence="1" id="KW-0472">Membrane</keyword>
<keyword evidence="3" id="KW-1185">Reference proteome</keyword>
<gene>
    <name evidence="2" type="ORF">CUJ86_09775</name>
</gene>
<comment type="caution">
    <text evidence="2">The sequence shown here is derived from an EMBL/GenBank/DDBJ whole genome shotgun (WGS) entry which is preliminary data.</text>
</comment>
<reference evidence="2 3" key="1">
    <citation type="submission" date="2017-11" db="EMBL/GenBank/DDBJ databases">
        <title>Isolation and Characterization of Methanofollis Species from Methane Seep Offshore SW Taiwan.</title>
        <authorList>
            <person name="Teng N.-H."/>
            <person name="Lai M.-C."/>
            <person name="Chen S.-C."/>
        </authorList>
    </citation>
    <scope>NUCLEOTIDE SEQUENCE [LARGE SCALE GENOMIC DNA]</scope>
    <source>
        <strain evidence="2 3">FWC-SCC2</strain>
    </source>
</reference>
<evidence type="ECO:0000256" key="1">
    <source>
        <dbReference type="SAM" id="Phobius"/>
    </source>
</evidence>
<evidence type="ECO:0000313" key="2">
    <source>
        <dbReference type="EMBL" id="TAJ43626.1"/>
    </source>
</evidence>
<feature type="transmembrane region" description="Helical" evidence="1">
    <location>
        <begin position="62"/>
        <end position="86"/>
    </location>
</feature>
<keyword evidence="1" id="KW-1133">Transmembrane helix</keyword>
<dbReference type="Proteomes" id="UP000292580">
    <property type="component" value="Unassembled WGS sequence"/>
</dbReference>
<evidence type="ECO:0008006" key="4">
    <source>
        <dbReference type="Google" id="ProtNLM"/>
    </source>
</evidence>
<keyword evidence="1" id="KW-0812">Transmembrane</keyword>
<dbReference type="Pfam" id="PF09858">
    <property type="entry name" value="DUF2085"/>
    <property type="match status" value="1"/>
</dbReference>
<feature type="transmembrane region" description="Helical" evidence="1">
    <location>
        <begin position="98"/>
        <end position="119"/>
    </location>
</feature>
<accession>A0A483CLD7</accession>
<name>A0A483CLD7_9EURY</name>
<dbReference type="EMBL" id="PGCL01000004">
    <property type="protein sequence ID" value="TAJ43626.1"/>
    <property type="molecule type" value="Genomic_DNA"/>
</dbReference>
<protein>
    <recommendedName>
        <fullName evidence="4">DUF2085 domain-containing protein</fullName>
    </recommendedName>
</protein>
<dbReference type="AlphaFoldDB" id="A0A483CLD7"/>
<evidence type="ECO:0000313" key="3">
    <source>
        <dbReference type="Proteomes" id="UP000292580"/>
    </source>
</evidence>
<dbReference type="OrthoDB" id="147375at2157"/>
<sequence>MKYAWDNQIGPNLRISILGRTMLLCLCHRKEERTTYFFGFENILCARCQGILFGMLSGVLCWMYSLSFIPTIVAVLFMIPMLVDGFTQNFNKRESTNTLRIITGFLFGYGFAIFFLTTFHT</sequence>
<dbReference type="RefSeq" id="WP_130647398.1">
    <property type="nucleotide sequence ID" value="NZ_PGCL01000004.1"/>
</dbReference>
<dbReference type="InterPro" id="IPR019206">
    <property type="entry name" value="DUF2085_TM"/>
</dbReference>